<dbReference type="EMBL" id="CAID01000005">
    <property type="protein sequence ID" value="CAL54009.1"/>
    <property type="molecule type" value="Genomic_DNA"/>
</dbReference>
<evidence type="ECO:0000313" key="1">
    <source>
        <dbReference type="EMBL" id="CAL54009.1"/>
    </source>
</evidence>
<dbReference type="InParanoid" id="Q019B6"/>
<accession>Q019B6</accession>
<dbReference type="KEGG" id="ota:OT_ostta05g02440"/>
<keyword evidence="2" id="KW-1185">Reference proteome</keyword>
<dbReference type="GeneID" id="9835072"/>
<gene>
    <name evidence="1" type="ORF">OT_ostta05g02440</name>
</gene>
<protein>
    <submittedName>
        <fullName evidence="1">Unnamed product</fullName>
    </submittedName>
</protein>
<dbReference type="Proteomes" id="UP000009170">
    <property type="component" value="Unassembled WGS sequence"/>
</dbReference>
<dbReference type="RefSeq" id="XP_003079351.1">
    <property type="nucleotide sequence ID" value="XM_003079303.1"/>
</dbReference>
<comment type="caution">
    <text evidence="1">The sequence shown here is derived from an EMBL/GenBank/DDBJ whole genome shotgun (WGS) entry which is preliminary data.</text>
</comment>
<sequence length="72" mass="7922">MPDPRPKRPPDSTLLFRVMNPELFYTVPKPALAVAAAVVAVACVNTARLVLEAPPKPHRARLDDDDDDDDDD</sequence>
<organism evidence="1 2">
    <name type="scientific">Ostreococcus tauri</name>
    <name type="common">Marine green alga</name>
    <dbReference type="NCBI Taxonomy" id="70448"/>
    <lineage>
        <taxon>Eukaryota</taxon>
        <taxon>Viridiplantae</taxon>
        <taxon>Chlorophyta</taxon>
        <taxon>Mamiellophyceae</taxon>
        <taxon>Mamiellales</taxon>
        <taxon>Bathycoccaceae</taxon>
        <taxon>Ostreococcus</taxon>
    </lineage>
</organism>
<name>Q019B6_OSTTA</name>
<evidence type="ECO:0000313" key="2">
    <source>
        <dbReference type="Proteomes" id="UP000009170"/>
    </source>
</evidence>
<reference evidence="1 2" key="2">
    <citation type="journal article" date="2014" name="BMC Genomics">
        <title>An improved genome of the model marine alga Ostreococcus tauri unfolds by assessing Illumina de novo assemblies.</title>
        <authorList>
            <person name="Blanc-Mathieu R."/>
            <person name="Verhelst B."/>
            <person name="Derelle E."/>
            <person name="Rombauts S."/>
            <person name="Bouget F.Y."/>
            <person name="Carre I."/>
            <person name="Chateau A."/>
            <person name="Eyre-Walker A."/>
            <person name="Grimsley N."/>
            <person name="Moreau H."/>
            <person name="Piegu B."/>
            <person name="Rivals E."/>
            <person name="Schackwitz W."/>
            <person name="Van de Peer Y."/>
            <person name="Piganeau G."/>
        </authorList>
    </citation>
    <scope>NUCLEOTIDE SEQUENCE [LARGE SCALE GENOMIC DNA]</scope>
    <source>
        <strain evidence="2">OTTH 0595 / CCAP 157/2 / RCC745</strain>
    </source>
</reference>
<proteinExistence type="predicted"/>
<dbReference type="AlphaFoldDB" id="Q019B6"/>
<reference evidence="2" key="1">
    <citation type="journal article" date="2006" name="Proc. Natl. Acad. Sci. U.S.A.">
        <title>Genome analysis of the smallest free-living eukaryote Ostreococcus tauri unveils many unique features.</title>
        <authorList>
            <person name="Derelle E."/>
            <person name="Ferraz C."/>
            <person name="Rombauts S."/>
            <person name="Rouze P."/>
            <person name="Worden A.Z."/>
            <person name="Robbens S."/>
            <person name="Partensky F."/>
            <person name="Degroeve S."/>
            <person name="Echeynie S."/>
            <person name="Cooke R."/>
            <person name="Saeys Y."/>
            <person name="Wuyts J."/>
            <person name="Jabbari K."/>
            <person name="Bowler C."/>
            <person name="Panaud O."/>
            <person name="Piegu B."/>
            <person name="Ball S.G."/>
            <person name="Ral J.-P."/>
            <person name="Bouget F.-Y."/>
            <person name="Piganeau G."/>
            <person name="De Baets B."/>
            <person name="Picard A."/>
            <person name="Delseny M."/>
            <person name="Demaille J."/>
            <person name="Van de Peer Y."/>
            <person name="Moreau H."/>
        </authorList>
    </citation>
    <scope>NUCLEOTIDE SEQUENCE [LARGE SCALE GENOMIC DNA]</scope>
    <source>
        <strain evidence="2">OTTH 0595 / CCAP 157/2 / RCC745</strain>
    </source>
</reference>